<dbReference type="PANTHER" id="PTHR43283:SF7">
    <property type="entry name" value="BETA-LACTAMASE-RELATED DOMAIN-CONTAINING PROTEIN"/>
    <property type="match status" value="1"/>
</dbReference>
<dbReference type="GO" id="GO:0016787">
    <property type="term" value="F:hydrolase activity"/>
    <property type="evidence" value="ECO:0007669"/>
    <property type="project" value="UniProtKB-KW"/>
</dbReference>
<dbReference type="InterPro" id="IPR012338">
    <property type="entry name" value="Beta-lactam/transpept-like"/>
</dbReference>
<evidence type="ECO:0000313" key="2">
    <source>
        <dbReference type="EMBL" id="MFC7336493.1"/>
    </source>
</evidence>
<keyword evidence="2" id="KW-0378">Hydrolase</keyword>
<comment type="caution">
    <text evidence="2">The sequence shown here is derived from an EMBL/GenBank/DDBJ whole genome shotgun (WGS) entry which is preliminary data.</text>
</comment>
<reference evidence="3" key="1">
    <citation type="journal article" date="2019" name="Int. J. Syst. Evol. Microbiol.">
        <title>The Global Catalogue of Microorganisms (GCM) 10K type strain sequencing project: providing services to taxonomists for standard genome sequencing and annotation.</title>
        <authorList>
            <consortium name="The Broad Institute Genomics Platform"/>
            <consortium name="The Broad Institute Genome Sequencing Center for Infectious Disease"/>
            <person name="Wu L."/>
            <person name="Ma J."/>
        </authorList>
    </citation>
    <scope>NUCLEOTIDE SEQUENCE [LARGE SCALE GENOMIC DNA]</scope>
    <source>
        <strain evidence="3">CGMCC 4.1467</strain>
    </source>
</reference>
<accession>A0ABW2L5C5</accession>
<dbReference type="InterPro" id="IPR050789">
    <property type="entry name" value="Diverse_Enzym_Activities"/>
</dbReference>
<evidence type="ECO:0000313" key="3">
    <source>
        <dbReference type="Proteomes" id="UP001596472"/>
    </source>
</evidence>
<proteinExistence type="predicted"/>
<gene>
    <name evidence="2" type="ORF">ACFQY0_04825</name>
</gene>
<dbReference type="EMBL" id="JBHTBS010000002">
    <property type="protein sequence ID" value="MFC7336493.1"/>
    <property type="molecule type" value="Genomic_DNA"/>
</dbReference>
<keyword evidence="3" id="KW-1185">Reference proteome</keyword>
<dbReference type="InterPro" id="IPR001466">
    <property type="entry name" value="Beta-lactam-related"/>
</dbReference>
<name>A0ABW2L5C5_9BACT</name>
<feature type="domain" description="Beta-lactamase-related" evidence="1">
    <location>
        <begin position="62"/>
        <end position="329"/>
    </location>
</feature>
<dbReference type="SUPFAM" id="SSF56601">
    <property type="entry name" value="beta-lactamase/transpeptidase-like"/>
    <property type="match status" value="1"/>
</dbReference>
<dbReference type="Pfam" id="PF00144">
    <property type="entry name" value="Beta-lactamase"/>
    <property type="match status" value="1"/>
</dbReference>
<sequence length="345" mass="37400">MKRREWMRVFGGGAAMGLSGCGTSSSGGSGRKWTSEALSSIDTVIQRNGCRGWGAWEQGSLKESWRTQESGGILSITKVLAALACAKAAGEGWLSADEKVALTISEWQGDGDKEAVTVQMLLQMTAGLEGGAKALYRGNISDKGKVAVGLRLVDSPGAQFRYGPACWEVLAELLQRKTVARGETLEKFLHRGVMRPIGLHSRDWRSDGKGRFFLSTGAELSVTDLGRLGRTLLDLLSGRDTAGFFARDFKTMTRSSSANPIFGGGLWRNRNAGRGRPVEIEDVLDPPKDASFWRNACLSNRQPASMVSLVGSAGQRIFIWPDEGRVVARLGFSRSWKDLPLMAVL</sequence>
<dbReference type="RefSeq" id="WP_379709758.1">
    <property type="nucleotide sequence ID" value="NZ_JBHTBS010000002.1"/>
</dbReference>
<protein>
    <submittedName>
        <fullName evidence="2">Serine hydrolase</fullName>
    </submittedName>
</protein>
<evidence type="ECO:0000259" key="1">
    <source>
        <dbReference type="Pfam" id="PF00144"/>
    </source>
</evidence>
<dbReference type="PANTHER" id="PTHR43283">
    <property type="entry name" value="BETA-LACTAMASE-RELATED"/>
    <property type="match status" value="1"/>
</dbReference>
<organism evidence="2 3">
    <name type="scientific">Haloferula chungangensis</name>
    <dbReference type="NCBI Taxonomy" id="1048331"/>
    <lineage>
        <taxon>Bacteria</taxon>
        <taxon>Pseudomonadati</taxon>
        <taxon>Verrucomicrobiota</taxon>
        <taxon>Verrucomicrobiia</taxon>
        <taxon>Verrucomicrobiales</taxon>
        <taxon>Verrucomicrobiaceae</taxon>
        <taxon>Haloferula</taxon>
    </lineage>
</organism>
<dbReference type="Proteomes" id="UP001596472">
    <property type="component" value="Unassembled WGS sequence"/>
</dbReference>
<dbReference type="Gene3D" id="3.40.710.10">
    <property type="entry name" value="DD-peptidase/beta-lactamase superfamily"/>
    <property type="match status" value="1"/>
</dbReference>
<dbReference type="PROSITE" id="PS51257">
    <property type="entry name" value="PROKAR_LIPOPROTEIN"/>
    <property type="match status" value="1"/>
</dbReference>